<keyword evidence="2" id="KW-0808">Transferase</keyword>
<evidence type="ECO:0000313" key="2">
    <source>
        <dbReference type="EMBL" id="MEQ2380234.1"/>
    </source>
</evidence>
<proteinExistence type="predicted"/>
<dbReference type="GO" id="GO:0016757">
    <property type="term" value="F:glycosyltransferase activity"/>
    <property type="evidence" value="ECO:0007669"/>
    <property type="project" value="UniProtKB-KW"/>
</dbReference>
<sequence length="390" mass="45717">MRFVLFYSTVESFNYFTDRIVEELIKRNYECFILDLTNSTQDGSHSFKAFTEFLSVRADAAIGFDGIGLKDDMFIELWDSMDTVALNILMDHPLRFHPTMQKHPRNYVQFCCDDNHVDYVKKYFGDTVGRVEFMPHAGTYNGKLNLEGYDKRPYDVLFSGTYYRPQNYLEQVDNTFKDNELLRVFYHNLAEYMIDNNSITTEQAVLDVIDMMELSLAQEQVKQLFRFSEPIDWMARMYYREKIISIIAEAGIDIWLLGRGWENHPSTELHNVHIINDRVPFADTLSVMEKAKINLNVMPWFKAGTHDRIFNILLSGSLPLTDSSKWLKEHFQDKKDIVYYKLDACEEIPQLIKHYLDNSDEAKAIIQNGFDIVADNYVWGNIVEQLIRNV</sequence>
<name>A0ABV1BWW2_9FIRM</name>
<dbReference type="EC" id="2.4.-.-" evidence="2"/>
<reference evidence="2 3" key="1">
    <citation type="submission" date="2024-03" db="EMBL/GenBank/DDBJ databases">
        <title>Human intestinal bacterial collection.</title>
        <authorList>
            <person name="Pauvert C."/>
            <person name="Hitch T.C.A."/>
            <person name="Clavel T."/>
        </authorList>
    </citation>
    <scope>NUCLEOTIDE SEQUENCE [LARGE SCALE GENOMIC DNA]</scope>
    <source>
        <strain evidence="2 3">CLA-AA-H255</strain>
    </source>
</reference>
<dbReference type="RefSeq" id="WP_349153759.1">
    <property type="nucleotide sequence ID" value="NZ_JBBMER010000007.1"/>
</dbReference>
<organism evidence="2 3">
    <name type="scientific">[Lactobacillus] rogosae</name>
    <dbReference type="NCBI Taxonomy" id="706562"/>
    <lineage>
        <taxon>Bacteria</taxon>
        <taxon>Bacillati</taxon>
        <taxon>Bacillota</taxon>
        <taxon>Clostridia</taxon>
        <taxon>Lachnospirales</taxon>
        <taxon>Lachnospiraceae</taxon>
        <taxon>Lachnospira</taxon>
    </lineage>
</organism>
<evidence type="ECO:0000259" key="1">
    <source>
        <dbReference type="Pfam" id="PF13524"/>
    </source>
</evidence>
<comment type="caution">
    <text evidence="2">The sequence shown here is derived from an EMBL/GenBank/DDBJ whole genome shotgun (WGS) entry which is preliminary data.</text>
</comment>
<dbReference type="Proteomes" id="UP001442364">
    <property type="component" value="Unassembled WGS sequence"/>
</dbReference>
<feature type="domain" description="Spore protein YkvP/CgeB glycosyl transferase-like" evidence="1">
    <location>
        <begin position="243"/>
        <end position="387"/>
    </location>
</feature>
<evidence type="ECO:0000313" key="3">
    <source>
        <dbReference type="Proteomes" id="UP001442364"/>
    </source>
</evidence>
<protein>
    <submittedName>
        <fullName evidence="2">Glycosyltransferase</fullName>
        <ecNumber evidence="2">2.4.-.-</ecNumber>
    </submittedName>
</protein>
<accession>A0ABV1BWW2</accession>
<dbReference type="InterPro" id="IPR055259">
    <property type="entry name" value="YkvP/CgeB_Glyco_trans-like"/>
</dbReference>
<keyword evidence="2" id="KW-0328">Glycosyltransferase</keyword>
<gene>
    <name evidence="2" type="ORF">WMO14_10115</name>
</gene>
<dbReference type="Pfam" id="PF13524">
    <property type="entry name" value="Glyco_trans_1_2"/>
    <property type="match status" value="1"/>
</dbReference>
<keyword evidence="3" id="KW-1185">Reference proteome</keyword>
<dbReference type="EMBL" id="JBBMER010000007">
    <property type="protein sequence ID" value="MEQ2380234.1"/>
    <property type="molecule type" value="Genomic_DNA"/>
</dbReference>